<feature type="region of interest" description="Disordered" evidence="1">
    <location>
        <begin position="261"/>
        <end position="282"/>
    </location>
</feature>
<dbReference type="OrthoDB" id="10251250at2759"/>
<sequence>MAVQGSKMAAASRSNEGLKKRQILEEQLKICGFRNDGEVTDLYLGEKGLREVPDLARFQILRCLWLNNNKIQNLPSLKHNCCLTELYLNDNEIRSIAGALRHLHSLNVLLLHNNQLKNLEMTVKELERTQHLQTLNLFNNPLSEDCRYHLYVIYHIPWVTLLDRKEVTAKERRSALQLYNHPKTLVLQSIGFGKRTDIPLLPKPAFSLTTTKVLRLPPGCEFGNHLVKIPFENPEDAVYVRAMNRSIMEYSTVDWGKMPTSEEKRIGSNPEKRPERLTFKFR</sequence>
<dbReference type="InterPro" id="IPR001611">
    <property type="entry name" value="Leu-rich_rpt"/>
</dbReference>
<dbReference type="SUPFAM" id="SSF52075">
    <property type="entry name" value="Outer arm dynein light chain 1"/>
    <property type="match status" value="1"/>
</dbReference>
<dbReference type="EMBL" id="JAPFRF010000009">
    <property type="protein sequence ID" value="KAJ7322373.1"/>
    <property type="molecule type" value="Genomic_DNA"/>
</dbReference>
<keyword evidence="3" id="KW-1185">Reference proteome</keyword>
<evidence type="ECO:0000313" key="3">
    <source>
        <dbReference type="Proteomes" id="UP001142489"/>
    </source>
</evidence>
<evidence type="ECO:0000313" key="2">
    <source>
        <dbReference type="EMBL" id="KAJ7322373.1"/>
    </source>
</evidence>
<dbReference type="InterPro" id="IPR032675">
    <property type="entry name" value="LRR_dom_sf"/>
</dbReference>
<organism evidence="2 3">
    <name type="scientific">Phrynocephalus forsythii</name>
    <dbReference type="NCBI Taxonomy" id="171643"/>
    <lineage>
        <taxon>Eukaryota</taxon>
        <taxon>Metazoa</taxon>
        <taxon>Chordata</taxon>
        <taxon>Craniata</taxon>
        <taxon>Vertebrata</taxon>
        <taxon>Euteleostomi</taxon>
        <taxon>Lepidosauria</taxon>
        <taxon>Squamata</taxon>
        <taxon>Bifurcata</taxon>
        <taxon>Unidentata</taxon>
        <taxon>Episquamata</taxon>
        <taxon>Toxicofera</taxon>
        <taxon>Iguania</taxon>
        <taxon>Acrodonta</taxon>
        <taxon>Agamidae</taxon>
        <taxon>Agaminae</taxon>
        <taxon>Phrynocephalus</taxon>
    </lineage>
</organism>
<proteinExistence type="predicted"/>
<dbReference type="InterPro" id="IPR042655">
    <property type="entry name" value="LRC72"/>
</dbReference>
<reference evidence="2" key="1">
    <citation type="journal article" date="2023" name="DNA Res.">
        <title>Chromosome-level genome assembly of Phrynocephalus forsythii using third-generation DNA sequencing and Hi-C analysis.</title>
        <authorList>
            <person name="Qi Y."/>
            <person name="Zhao W."/>
            <person name="Zhao Y."/>
            <person name="Niu C."/>
            <person name="Cao S."/>
            <person name="Zhang Y."/>
        </authorList>
    </citation>
    <scope>NUCLEOTIDE SEQUENCE</scope>
    <source>
        <tissue evidence="2">Muscle</tissue>
    </source>
</reference>
<accession>A0A9Q0XNY6</accession>
<name>A0A9Q0XNY6_9SAUR</name>
<dbReference type="Pfam" id="PF14580">
    <property type="entry name" value="LRR_9"/>
    <property type="match status" value="1"/>
</dbReference>
<gene>
    <name evidence="2" type="ORF">JRQ81_018660</name>
</gene>
<dbReference type="PANTHER" id="PTHR46759">
    <property type="entry name" value="LEUCINE-RICH REPEAT-CONTAINING PROTEIN 72"/>
    <property type="match status" value="1"/>
</dbReference>
<comment type="caution">
    <text evidence="2">The sequence shown here is derived from an EMBL/GenBank/DDBJ whole genome shotgun (WGS) entry which is preliminary data.</text>
</comment>
<dbReference type="Gene3D" id="3.80.10.10">
    <property type="entry name" value="Ribonuclease Inhibitor"/>
    <property type="match status" value="1"/>
</dbReference>
<dbReference type="PROSITE" id="PS51450">
    <property type="entry name" value="LRR"/>
    <property type="match status" value="2"/>
</dbReference>
<dbReference type="AlphaFoldDB" id="A0A9Q0XNY6"/>
<dbReference type="Proteomes" id="UP001142489">
    <property type="component" value="Unassembled WGS sequence"/>
</dbReference>
<evidence type="ECO:0008006" key="4">
    <source>
        <dbReference type="Google" id="ProtNLM"/>
    </source>
</evidence>
<protein>
    <recommendedName>
        <fullName evidence="4">Leucine-rich repeat-containing protein 72</fullName>
    </recommendedName>
</protein>
<dbReference type="PANTHER" id="PTHR46759:SF1">
    <property type="entry name" value="LEUCINE-RICH REPEAT-CONTAINING PROTEIN 72"/>
    <property type="match status" value="1"/>
</dbReference>
<evidence type="ECO:0000256" key="1">
    <source>
        <dbReference type="SAM" id="MobiDB-lite"/>
    </source>
</evidence>